<dbReference type="AlphaFoldDB" id="A0A143HAI4"/>
<dbReference type="PROSITE" id="PS00143">
    <property type="entry name" value="INSULINASE"/>
    <property type="match status" value="1"/>
</dbReference>
<keyword evidence="5" id="KW-0645">Protease</keyword>
<comment type="similarity">
    <text evidence="1 2">Belongs to the peptidase M16 family.</text>
</comment>
<dbReference type="FunFam" id="3.30.830.10:FF:000008">
    <property type="entry name" value="Mitochondrial-processing peptidase subunit beta"/>
    <property type="match status" value="1"/>
</dbReference>
<dbReference type="InterPro" id="IPR001431">
    <property type="entry name" value="Pept_M16_Zn_BS"/>
</dbReference>
<dbReference type="GO" id="GO:0004222">
    <property type="term" value="F:metalloendopeptidase activity"/>
    <property type="evidence" value="ECO:0007669"/>
    <property type="project" value="InterPro"/>
</dbReference>
<keyword evidence="5" id="KW-0378">Hydrolase</keyword>
<evidence type="ECO:0000256" key="2">
    <source>
        <dbReference type="RuleBase" id="RU004447"/>
    </source>
</evidence>
<dbReference type="PANTHER" id="PTHR11851:SF49">
    <property type="entry name" value="MITOCHONDRIAL-PROCESSING PEPTIDASE SUBUNIT ALPHA"/>
    <property type="match status" value="1"/>
</dbReference>
<dbReference type="InterPro" id="IPR007863">
    <property type="entry name" value="Peptidase_M16_C"/>
</dbReference>
<evidence type="ECO:0000313" key="5">
    <source>
        <dbReference type="EMBL" id="AMW98536.1"/>
    </source>
</evidence>
<organism evidence="5 6">
    <name type="scientific">Rummeliibacillus stabekisii</name>
    <dbReference type="NCBI Taxonomy" id="241244"/>
    <lineage>
        <taxon>Bacteria</taxon>
        <taxon>Bacillati</taxon>
        <taxon>Bacillota</taxon>
        <taxon>Bacilli</taxon>
        <taxon>Bacillales</taxon>
        <taxon>Caryophanaceae</taxon>
        <taxon>Rummeliibacillus</taxon>
    </lineage>
</organism>
<dbReference type="PANTHER" id="PTHR11851">
    <property type="entry name" value="METALLOPROTEASE"/>
    <property type="match status" value="1"/>
</dbReference>
<dbReference type="InterPro" id="IPR011765">
    <property type="entry name" value="Pept_M16_N"/>
</dbReference>
<dbReference type="KEGG" id="rst:ATY39_03225"/>
<reference evidence="5 6" key="1">
    <citation type="journal article" date="2016" name="Genome Announc.">
        <title>Whole-Genome Sequence of Rummeliibacillus stabekisii Strain PP9 Isolated from Antarctic Soil.</title>
        <authorList>
            <person name="da Mota F.F."/>
            <person name="Vollu R.E."/>
            <person name="Jurelevicius D."/>
            <person name="Seldin L."/>
        </authorList>
    </citation>
    <scope>NUCLEOTIDE SEQUENCE [LARGE SCALE GENOMIC DNA]</scope>
    <source>
        <strain evidence="5 6">PP9</strain>
    </source>
</reference>
<dbReference type="Gene3D" id="3.30.830.10">
    <property type="entry name" value="Metalloenzyme, LuxS/M16 peptidase-like"/>
    <property type="match status" value="2"/>
</dbReference>
<dbReference type="Pfam" id="PF00675">
    <property type="entry name" value="Peptidase_M16"/>
    <property type="match status" value="1"/>
</dbReference>
<evidence type="ECO:0000256" key="1">
    <source>
        <dbReference type="ARBA" id="ARBA00007261"/>
    </source>
</evidence>
<dbReference type="GO" id="GO:0046872">
    <property type="term" value="F:metal ion binding"/>
    <property type="evidence" value="ECO:0007669"/>
    <property type="project" value="InterPro"/>
</dbReference>
<name>A0A143HAI4_9BACL</name>
<sequence>MRTKHICKNGVRILVEKRPYVRSVSMGIWVNVGSRDESPELNGITHFIEHMLFKGTYNRTAKEIAESFDRIGGQLNAFTSKENTCFYATTLDIHAVEALKILADMFFHSSFDPQEIEKERQVIYEEMLLVEDTPDDEVDERLWRAMFPDDPIGAPILGTRDTLETFTKETLEDFMEAHYTPERIVISIAGNVPDHLLDTVVTLFGDFERDSEVPQIATIPRFDPGVTIKRNHAEQSHLLLGYSSLSIKDPNLTSLLVMNNIIGDTTSSRLFQQVREEKALAYSIYSYYSAYQDTGAFMIYGGTSPKQLDILEETILQITDNLKENGVTAKEIKYAKEQLESNFLLSLETTNDVMHRNAKNELIYGEHKSIEVNLEELQAVNEISVNNMIQDILGKPFAKSIIQPTKRL</sequence>
<dbReference type="GO" id="GO:0006508">
    <property type="term" value="P:proteolysis"/>
    <property type="evidence" value="ECO:0007669"/>
    <property type="project" value="UniProtKB-KW"/>
</dbReference>
<feature type="domain" description="Peptidase M16 C-terminal" evidence="4">
    <location>
        <begin position="166"/>
        <end position="339"/>
    </location>
</feature>
<dbReference type="RefSeq" id="WP_066785748.1">
    <property type="nucleotide sequence ID" value="NZ_CP014806.1"/>
</dbReference>
<dbReference type="InterPro" id="IPR050361">
    <property type="entry name" value="MPP/UQCRC_Complex"/>
</dbReference>
<dbReference type="InterPro" id="IPR011249">
    <property type="entry name" value="Metalloenz_LuxS/M16"/>
</dbReference>
<evidence type="ECO:0000259" key="4">
    <source>
        <dbReference type="Pfam" id="PF05193"/>
    </source>
</evidence>
<feature type="domain" description="Peptidase M16 N-terminal" evidence="3">
    <location>
        <begin position="12"/>
        <end position="159"/>
    </location>
</feature>
<dbReference type="Pfam" id="PF05193">
    <property type="entry name" value="Peptidase_M16_C"/>
    <property type="match status" value="1"/>
</dbReference>
<evidence type="ECO:0000313" key="6">
    <source>
        <dbReference type="Proteomes" id="UP000076021"/>
    </source>
</evidence>
<reference evidence="6" key="2">
    <citation type="submission" date="2016-03" db="EMBL/GenBank/DDBJ databases">
        <authorList>
            <person name="Ploux O."/>
        </authorList>
    </citation>
    <scope>NUCLEOTIDE SEQUENCE [LARGE SCALE GENOMIC DNA]</scope>
    <source>
        <strain evidence="6">PP9</strain>
    </source>
</reference>
<evidence type="ECO:0000259" key="3">
    <source>
        <dbReference type="Pfam" id="PF00675"/>
    </source>
</evidence>
<accession>A0A143HAI4</accession>
<dbReference type="STRING" id="241244.ATY39_03225"/>
<dbReference type="Proteomes" id="UP000076021">
    <property type="component" value="Chromosome"/>
</dbReference>
<protein>
    <submittedName>
        <fullName evidence="5">Zinc protease</fullName>
    </submittedName>
</protein>
<dbReference type="SUPFAM" id="SSF63411">
    <property type="entry name" value="LuxS/MPP-like metallohydrolase"/>
    <property type="match status" value="2"/>
</dbReference>
<dbReference type="EMBL" id="CP014806">
    <property type="protein sequence ID" value="AMW98536.1"/>
    <property type="molecule type" value="Genomic_DNA"/>
</dbReference>
<keyword evidence="6" id="KW-1185">Reference proteome</keyword>
<gene>
    <name evidence="5" type="ORF">ATY39_03225</name>
</gene>
<proteinExistence type="inferred from homology"/>